<dbReference type="PANTHER" id="PTHR45527:SF1">
    <property type="entry name" value="FATTY ACID SYNTHASE"/>
    <property type="match status" value="1"/>
</dbReference>
<dbReference type="Gene3D" id="1.10.1200.10">
    <property type="entry name" value="ACP-like"/>
    <property type="match status" value="1"/>
</dbReference>
<evidence type="ECO:0000259" key="4">
    <source>
        <dbReference type="PROSITE" id="PS50075"/>
    </source>
</evidence>
<keyword evidence="1" id="KW-0596">Phosphopantetheine</keyword>
<organism evidence="5 6">
    <name type="scientific">Actinosynnema pretiosum</name>
    <dbReference type="NCBI Taxonomy" id="42197"/>
    <lineage>
        <taxon>Bacteria</taxon>
        <taxon>Bacillati</taxon>
        <taxon>Actinomycetota</taxon>
        <taxon>Actinomycetes</taxon>
        <taxon>Pseudonocardiales</taxon>
        <taxon>Pseudonocardiaceae</taxon>
        <taxon>Actinosynnema</taxon>
    </lineage>
</organism>
<accession>A0A290Z9N7</accession>
<dbReference type="GO" id="GO:0005737">
    <property type="term" value="C:cytoplasm"/>
    <property type="evidence" value="ECO:0007669"/>
    <property type="project" value="TreeGrafter"/>
</dbReference>
<dbReference type="InterPro" id="IPR045851">
    <property type="entry name" value="AMP-bd_C_sf"/>
</dbReference>
<feature type="domain" description="Carrier" evidence="4">
    <location>
        <begin position="513"/>
        <end position="588"/>
    </location>
</feature>
<evidence type="ECO:0000313" key="5">
    <source>
        <dbReference type="EMBL" id="ATE55704.1"/>
    </source>
</evidence>
<evidence type="ECO:0000256" key="1">
    <source>
        <dbReference type="ARBA" id="ARBA00022450"/>
    </source>
</evidence>
<dbReference type="InterPro" id="IPR000873">
    <property type="entry name" value="AMP-dep_synth/lig_dom"/>
</dbReference>
<dbReference type="GO" id="GO:0043041">
    <property type="term" value="P:amino acid activation for nonribosomal peptide biosynthetic process"/>
    <property type="evidence" value="ECO:0007669"/>
    <property type="project" value="TreeGrafter"/>
</dbReference>
<feature type="region of interest" description="Disordered" evidence="3">
    <location>
        <begin position="491"/>
        <end position="515"/>
    </location>
</feature>
<dbReference type="SUPFAM" id="SSF47336">
    <property type="entry name" value="ACP-like"/>
    <property type="match status" value="1"/>
</dbReference>
<dbReference type="Pfam" id="PF00550">
    <property type="entry name" value="PP-binding"/>
    <property type="match status" value="1"/>
</dbReference>
<dbReference type="PROSITE" id="PS50075">
    <property type="entry name" value="CARRIER"/>
    <property type="match status" value="1"/>
</dbReference>
<dbReference type="SUPFAM" id="SSF56801">
    <property type="entry name" value="Acetyl-CoA synthetase-like"/>
    <property type="match status" value="1"/>
</dbReference>
<dbReference type="InterPro" id="IPR020806">
    <property type="entry name" value="PKS_PP-bd"/>
</dbReference>
<dbReference type="PROSITE" id="PS00455">
    <property type="entry name" value="AMP_BINDING"/>
    <property type="match status" value="1"/>
</dbReference>
<dbReference type="InterPro" id="IPR006162">
    <property type="entry name" value="Ppantetheine_attach_site"/>
</dbReference>
<gene>
    <name evidence="5" type="ORF">CNX65_22435</name>
</gene>
<dbReference type="KEGG" id="apre:CNX65_22435"/>
<dbReference type="InterPro" id="IPR025110">
    <property type="entry name" value="AMP-bd_C"/>
</dbReference>
<evidence type="ECO:0000313" key="6">
    <source>
        <dbReference type="Proteomes" id="UP000218505"/>
    </source>
</evidence>
<dbReference type="Gene3D" id="3.40.50.12780">
    <property type="entry name" value="N-terminal domain of ligase-like"/>
    <property type="match status" value="1"/>
</dbReference>
<dbReference type="InterPro" id="IPR009081">
    <property type="entry name" value="PP-bd_ACP"/>
</dbReference>
<dbReference type="CDD" id="cd05930">
    <property type="entry name" value="A_NRPS"/>
    <property type="match status" value="1"/>
</dbReference>
<protein>
    <recommendedName>
        <fullName evidence="4">Carrier domain-containing protein</fullName>
    </recommendedName>
</protein>
<feature type="compositionally biased region" description="Gly residues" evidence="3">
    <location>
        <begin position="494"/>
        <end position="508"/>
    </location>
</feature>
<sequence>MSAGPVSGVPGGVPAALARIAEATPDAPALLDRDRALSFRELLSELDRVAGGLAVGRGALVAVLAERHWTTVAGALGVLRAGGAYLPLSPGDPPERLREAVAEAGAVAVLGRGAARVDLGAPFLAYEELRGTARATTGPEDLAYLLRTSGSTGRPKGVLVPHRAVLAAGTALSARYGITPADRVLNLTPLIWDTAGEEIYATLFGGAAVVTDSRTERASARTLLDVMAERGVTVVNLATALWAELADHVLTTGERLPASLRLVVIGGEEARARTVRRWCEHVDAELINAYGQTETVMVTHAADLGGAVGRALADDDVVPIGRALPHIREVLVPAGEGVFELRVGGPSVAWGYRGAPALTADRFPPCDGDRLYRTGDLVRVGAAGLEFVGRADRQVKVRGVRVEPAEVERAVVSCAGVAAAAVFAVGGEHRSLVAVYVPSARDAATPEGVREALRAKLPESLRPHHVHARAELPLTATGKVDVGALRELYSGPEAGAGPGSGSGSGAGPGAEPEPGGASLLEVVTSVYREVLAADATGDSSYFDLGGDSLLAIRLISRLTARTTTRLTVREVFEHPTPRALAAHLGRAV</sequence>
<dbReference type="RefSeq" id="WP_096495535.1">
    <property type="nucleotide sequence ID" value="NZ_CP023445.1"/>
</dbReference>
<dbReference type="InterPro" id="IPR020845">
    <property type="entry name" value="AMP-binding_CS"/>
</dbReference>
<dbReference type="Gene3D" id="3.30.300.30">
    <property type="match status" value="1"/>
</dbReference>
<dbReference type="PROSITE" id="PS00012">
    <property type="entry name" value="PHOSPHOPANTETHEINE"/>
    <property type="match status" value="1"/>
</dbReference>
<dbReference type="InterPro" id="IPR042099">
    <property type="entry name" value="ANL_N_sf"/>
</dbReference>
<proteinExistence type="predicted"/>
<dbReference type="GO" id="GO:0044550">
    <property type="term" value="P:secondary metabolite biosynthetic process"/>
    <property type="evidence" value="ECO:0007669"/>
    <property type="project" value="TreeGrafter"/>
</dbReference>
<evidence type="ECO:0000256" key="2">
    <source>
        <dbReference type="ARBA" id="ARBA00022553"/>
    </source>
</evidence>
<evidence type="ECO:0000256" key="3">
    <source>
        <dbReference type="SAM" id="MobiDB-lite"/>
    </source>
</evidence>
<name>A0A290Z9N7_9PSEU</name>
<dbReference type="Pfam" id="PF13193">
    <property type="entry name" value="AMP-binding_C"/>
    <property type="match status" value="1"/>
</dbReference>
<dbReference type="Proteomes" id="UP000218505">
    <property type="component" value="Chromosome"/>
</dbReference>
<dbReference type="InterPro" id="IPR036736">
    <property type="entry name" value="ACP-like_sf"/>
</dbReference>
<dbReference type="EMBL" id="CP023445">
    <property type="protein sequence ID" value="ATE55704.1"/>
    <property type="molecule type" value="Genomic_DNA"/>
</dbReference>
<keyword evidence="2" id="KW-0597">Phosphoprotein</keyword>
<dbReference type="Pfam" id="PF00501">
    <property type="entry name" value="AMP-binding"/>
    <property type="match status" value="1"/>
</dbReference>
<dbReference type="SMART" id="SM00823">
    <property type="entry name" value="PKS_PP"/>
    <property type="match status" value="1"/>
</dbReference>
<keyword evidence="6" id="KW-1185">Reference proteome</keyword>
<dbReference type="PANTHER" id="PTHR45527">
    <property type="entry name" value="NONRIBOSOMAL PEPTIDE SYNTHETASE"/>
    <property type="match status" value="1"/>
</dbReference>
<dbReference type="GO" id="GO:0031177">
    <property type="term" value="F:phosphopantetheine binding"/>
    <property type="evidence" value="ECO:0007669"/>
    <property type="project" value="InterPro"/>
</dbReference>
<reference evidence="5" key="1">
    <citation type="submission" date="2017-09" db="EMBL/GenBank/DDBJ databases">
        <title>Complete Genome Sequence of ansamitocin-producing Bacterium Actinosynnema pretiosum X47.</title>
        <authorList>
            <person name="Cao G."/>
            <person name="Zong G."/>
            <person name="Zhong C."/>
            <person name="Fu J."/>
        </authorList>
    </citation>
    <scope>NUCLEOTIDE SEQUENCE [LARGE SCALE GENOMIC DNA]</scope>
    <source>
        <strain evidence="5">X47</strain>
    </source>
</reference>
<dbReference type="AlphaFoldDB" id="A0A290Z9N7"/>